<dbReference type="InterPro" id="IPR011001">
    <property type="entry name" value="Saposin-like"/>
</dbReference>
<evidence type="ECO:0000256" key="4">
    <source>
        <dbReference type="ARBA" id="ARBA00022801"/>
    </source>
</evidence>
<dbReference type="GO" id="GO:0006629">
    <property type="term" value="P:lipid metabolic process"/>
    <property type="evidence" value="ECO:0007669"/>
    <property type="project" value="InterPro"/>
</dbReference>
<dbReference type="InterPro" id="IPR001969">
    <property type="entry name" value="Aspartic_peptidase_AS"/>
</dbReference>
<dbReference type="PANTHER" id="PTHR47966">
    <property type="entry name" value="BETA-SITE APP-CLEAVING ENZYME, ISOFORM A-RELATED"/>
    <property type="match status" value="1"/>
</dbReference>
<evidence type="ECO:0000256" key="6">
    <source>
        <dbReference type="PIRSR" id="PIRSR601461-1"/>
    </source>
</evidence>
<feature type="disulfide bond" evidence="7">
    <location>
        <begin position="262"/>
        <end position="266"/>
    </location>
</feature>
<feature type="signal peptide" evidence="9">
    <location>
        <begin position="1"/>
        <end position="20"/>
    </location>
</feature>
<keyword evidence="3 8" id="KW-0064">Aspartyl protease</keyword>
<dbReference type="Gene3D" id="2.40.70.10">
    <property type="entry name" value="Acid Proteases"/>
    <property type="match status" value="2"/>
</dbReference>
<dbReference type="InterPro" id="IPR033121">
    <property type="entry name" value="PEPTIDASE_A1"/>
</dbReference>
<evidence type="ECO:0000259" key="11">
    <source>
        <dbReference type="PROSITE" id="PS51767"/>
    </source>
</evidence>
<proteinExistence type="inferred from homology"/>
<dbReference type="PROSITE" id="PS51767">
    <property type="entry name" value="PEPTIDASE_A1"/>
    <property type="match status" value="1"/>
</dbReference>
<comment type="caution">
    <text evidence="12">The sequence shown here is derived from an EMBL/GenBank/DDBJ whole genome shotgun (WGS) entry which is preliminary data.</text>
</comment>
<dbReference type="FunFam" id="2.40.70.10:FF:000115">
    <property type="entry name" value="Lysosomal aspartic protease"/>
    <property type="match status" value="1"/>
</dbReference>
<dbReference type="FunFam" id="2.40.70.10:FF:000044">
    <property type="entry name" value="Lysosomal aspartic protease"/>
    <property type="match status" value="1"/>
</dbReference>
<keyword evidence="13" id="KW-1185">Reference proteome</keyword>
<evidence type="ECO:0000256" key="2">
    <source>
        <dbReference type="ARBA" id="ARBA00022670"/>
    </source>
</evidence>
<dbReference type="AlphaFoldDB" id="A0A836BSP4"/>
<dbReference type="GO" id="GO:0006508">
    <property type="term" value="P:proteolysis"/>
    <property type="evidence" value="ECO:0007669"/>
    <property type="project" value="UniProtKB-KW"/>
</dbReference>
<dbReference type="PANTHER" id="PTHR47966:SF51">
    <property type="entry name" value="BETA-SITE APP-CLEAVING ENZYME, ISOFORM A-RELATED"/>
    <property type="match status" value="1"/>
</dbReference>
<dbReference type="InterPro" id="IPR021109">
    <property type="entry name" value="Peptidase_aspartic_dom_sf"/>
</dbReference>
<evidence type="ECO:0000259" key="10">
    <source>
        <dbReference type="PROSITE" id="PS50015"/>
    </source>
</evidence>
<keyword evidence="9" id="KW-0732">Signal</keyword>
<dbReference type="Gene3D" id="1.10.225.10">
    <property type="entry name" value="Saposin-like"/>
    <property type="match status" value="1"/>
</dbReference>
<evidence type="ECO:0000256" key="7">
    <source>
        <dbReference type="PIRSR" id="PIRSR601461-2"/>
    </source>
</evidence>
<evidence type="ECO:0000256" key="8">
    <source>
        <dbReference type="RuleBase" id="RU000454"/>
    </source>
</evidence>
<reference evidence="12" key="1">
    <citation type="journal article" date="2020" name="bioRxiv">
        <title>Comparative genomics of Chlamydomonas.</title>
        <authorList>
            <person name="Craig R.J."/>
            <person name="Hasan A.R."/>
            <person name="Ness R.W."/>
            <person name="Keightley P.D."/>
        </authorList>
    </citation>
    <scope>NUCLEOTIDE SEQUENCE</scope>
    <source>
        <strain evidence="12">CCAP 11/70</strain>
    </source>
</reference>
<dbReference type="Pfam" id="PF00026">
    <property type="entry name" value="Asp"/>
    <property type="match status" value="2"/>
</dbReference>
<dbReference type="Proteomes" id="UP000612055">
    <property type="component" value="Unassembled WGS sequence"/>
</dbReference>
<feature type="domain" description="Peptidase A1" evidence="11">
    <location>
        <begin position="67"/>
        <end position="542"/>
    </location>
</feature>
<name>A0A836BSP4_9CHLO</name>
<dbReference type="SUPFAM" id="SSF47862">
    <property type="entry name" value="Saposin"/>
    <property type="match status" value="1"/>
</dbReference>
<feature type="active site" evidence="6">
    <location>
        <position position="85"/>
    </location>
</feature>
<gene>
    <name evidence="12" type="ORF">HYH03_015246</name>
</gene>
<dbReference type="PROSITE" id="PS50015">
    <property type="entry name" value="SAP_B"/>
    <property type="match status" value="1"/>
</dbReference>
<dbReference type="InterPro" id="IPR008139">
    <property type="entry name" value="SaposinB_dom"/>
</dbReference>
<dbReference type="InterPro" id="IPR001461">
    <property type="entry name" value="Aspartic_peptidase_A1"/>
</dbReference>
<dbReference type="GO" id="GO:0004190">
    <property type="term" value="F:aspartic-type endopeptidase activity"/>
    <property type="evidence" value="ECO:0007669"/>
    <property type="project" value="UniProtKB-KW"/>
</dbReference>
<protein>
    <submittedName>
        <fullName evidence="12">Uncharacterized protein</fullName>
    </submittedName>
</protein>
<evidence type="ECO:0000256" key="3">
    <source>
        <dbReference type="ARBA" id="ARBA00022750"/>
    </source>
</evidence>
<evidence type="ECO:0000256" key="1">
    <source>
        <dbReference type="ARBA" id="ARBA00007447"/>
    </source>
</evidence>
<keyword evidence="2 8" id="KW-0645">Protease</keyword>
<feature type="active site" evidence="6">
    <location>
        <position position="271"/>
    </location>
</feature>
<feature type="disulfide bond" evidence="7">
    <location>
        <begin position="98"/>
        <end position="105"/>
    </location>
</feature>
<feature type="chain" id="PRO_5032306227" evidence="9">
    <location>
        <begin position="21"/>
        <end position="546"/>
    </location>
</feature>
<dbReference type="SUPFAM" id="SSF50630">
    <property type="entry name" value="Acid proteases"/>
    <property type="match status" value="1"/>
</dbReference>
<comment type="similarity">
    <text evidence="1 8">Belongs to the peptidase A1 family.</text>
</comment>
<evidence type="ECO:0000313" key="13">
    <source>
        <dbReference type="Proteomes" id="UP000612055"/>
    </source>
</evidence>
<organism evidence="12 13">
    <name type="scientific">Edaphochlamys debaryana</name>
    <dbReference type="NCBI Taxonomy" id="47281"/>
    <lineage>
        <taxon>Eukaryota</taxon>
        <taxon>Viridiplantae</taxon>
        <taxon>Chlorophyta</taxon>
        <taxon>core chlorophytes</taxon>
        <taxon>Chlorophyceae</taxon>
        <taxon>CS clade</taxon>
        <taxon>Chlamydomonadales</taxon>
        <taxon>Chlamydomonadales incertae sedis</taxon>
        <taxon>Edaphochlamys</taxon>
    </lineage>
</organism>
<feature type="domain" description="Saposin B-type" evidence="10">
    <location>
        <begin position="416"/>
        <end position="457"/>
    </location>
</feature>
<dbReference type="PROSITE" id="PS00141">
    <property type="entry name" value="ASP_PROTEASE"/>
    <property type="match status" value="2"/>
</dbReference>
<accession>A0A836BSP4</accession>
<evidence type="ECO:0000313" key="12">
    <source>
        <dbReference type="EMBL" id="KAG2486039.1"/>
    </source>
</evidence>
<dbReference type="PRINTS" id="PR00792">
    <property type="entry name" value="PEPSIN"/>
</dbReference>
<dbReference type="EMBL" id="JAEHOE010000118">
    <property type="protein sequence ID" value="KAG2486039.1"/>
    <property type="molecule type" value="Genomic_DNA"/>
</dbReference>
<dbReference type="OrthoDB" id="771136at2759"/>
<keyword evidence="5 7" id="KW-1015">Disulfide bond</keyword>
<sequence>MTRLQGVLLLLAAASAVVSSGAELHRVKMQRRVLSTATFGRPRPYLGGLLGADEGNVPLINFMDAQYYGEISLGTPEQKFMVIFDTGSSNLWVPSSKCAFFNIACRLHRRYSADKSKTYKANGTEFAIQYGSGSLDGYISVDTLRWGGLEVPGQGFAEAVNEPGLTFVAAKFDGILGMGFPAIAVQHVTPPFTRLVDDGVLAEPVFSFWLNRDPNAKTGGEMVLGGVDPKHFVGEQTWVPVTRRGYWQFNLDSLTLGTQTMCSSGCAAIADTGTSLIAGPTADVAALNHAIGATSALSAQCKQLVRDYLPQIVAALHDLPLDQVCASIGLCPAIANLHRQAASAASSASAAASRRLLASAGAQAQARPLRLGAAARGGSAERDLASALHRLVTGQADSTAAASATASASASNGAGDSVVCSFCQTAVAYIRIALENNATIDQIADAVGALCDTVSFGGPSVVDCKKLPTLPTITFQVGGRAFPLTPQQYVLRVDAGGGEDDQCISGFMGLDVPAGPLWILGDIFLGAYHTVFDYGGGRLGFATAAT</sequence>
<evidence type="ECO:0000256" key="9">
    <source>
        <dbReference type="SAM" id="SignalP"/>
    </source>
</evidence>
<evidence type="ECO:0000256" key="5">
    <source>
        <dbReference type="ARBA" id="ARBA00023157"/>
    </source>
</evidence>
<keyword evidence="4 8" id="KW-0378">Hydrolase</keyword>